<organism evidence="1 2">
    <name type="scientific">Burkholderia aenigmatica</name>
    <dbReference type="NCBI Taxonomy" id="2015348"/>
    <lineage>
        <taxon>Bacteria</taxon>
        <taxon>Pseudomonadati</taxon>
        <taxon>Pseudomonadota</taxon>
        <taxon>Betaproteobacteria</taxon>
        <taxon>Burkholderiales</taxon>
        <taxon>Burkholderiaceae</taxon>
        <taxon>Burkholderia</taxon>
        <taxon>Burkholderia cepacia complex</taxon>
    </lineage>
</organism>
<evidence type="ECO:0000313" key="2">
    <source>
        <dbReference type="Proteomes" id="UP000494261"/>
    </source>
</evidence>
<accession>A0A6P2LZQ9</accession>
<reference evidence="1 2" key="1">
    <citation type="submission" date="2019-09" db="EMBL/GenBank/DDBJ databases">
        <authorList>
            <person name="Depoorter E."/>
        </authorList>
    </citation>
    <scope>NUCLEOTIDE SEQUENCE [LARGE SCALE GENOMIC DNA]</scope>
    <source>
        <strain evidence="1">LMG 13014</strain>
    </source>
</reference>
<gene>
    <name evidence="1" type="ORF">BLA13014_03287</name>
</gene>
<dbReference type="AlphaFoldDB" id="A0A6P2LZQ9"/>
<protein>
    <submittedName>
        <fullName evidence="1">Uncharacterized protein</fullName>
    </submittedName>
</protein>
<proteinExistence type="predicted"/>
<evidence type="ECO:0000313" key="1">
    <source>
        <dbReference type="EMBL" id="VWB72322.1"/>
    </source>
</evidence>
<dbReference type="EMBL" id="CABVQC010000021">
    <property type="protein sequence ID" value="VWB72322.1"/>
    <property type="molecule type" value="Genomic_DNA"/>
</dbReference>
<sequence length="52" mass="5902">MPFLYVVQCDRCGHSHRGVFNGDCRHNIECLTGDHFDAHFGPAGRQIRKSSK</sequence>
<name>A0A6P2LZQ9_9BURK</name>
<dbReference type="Proteomes" id="UP000494261">
    <property type="component" value="Unassembled WGS sequence"/>
</dbReference>